<reference evidence="6" key="1">
    <citation type="submission" date="2025-08" db="UniProtKB">
        <authorList>
            <consortium name="RefSeq"/>
        </authorList>
    </citation>
    <scope>IDENTIFICATION</scope>
    <source>
        <tissue evidence="6">Entire body</tissue>
    </source>
</reference>
<feature type="domain" description="U3 small nucleolar RNA-associated protein 20 N-terminal" evidence="2">
    <location>
        <begin position="863"/>
        <end position="1484"/>
    </location>
</feature>
<dbReference type="InterPro" id="IPR052575">
    <property type="entry name" value="SSU_processome_comp_20"/>
</dbReference>
<dbReference type="InterPro" id="IPR011989">
    <property type="entry name" value="ARM-like"/>
</dbReference>
<dbReference type="InterPro" id="IPR011430">
    <property type="entry name" value="UTP20_N"/>
</dbReference>
<name>A0A7F5R6D0_AGRPL</name>
<dbReference type="InterPro" id="IPR057525">
    <property type="entry name" value="UTP20_C"/>
</dbReference>
<dbReference type="GeneID" id="108745099"/>
<dbReference type="PANTHER" id="PTHR17695:SF11">
    <property type="entry name" value="SMALL SUBUNIT PROCESSOME COMPONENT 20 HOMOLOG"/>
    <property type="match status" value="1"/>
</dbReference>
<feature type="domain" description="U3 small nucleolar RNA-associated protein 20" evidence="3">
    <location>
        <begin position="1761"/>
        <end position="1978"/>
    </location>
</feature>
<dbReference type="GO" id="GO:0032040">
    <property type="term" value="C:small-subunit processome"/>
    <property type="evidence" value="ECO:0007669"/>
    <property type="project" value="TreeGrafter"/>
</dbReference>
<feature type="region of interest" description="Disordered" evidence="1">
    <location>
        <begin position="2660"/>
        <end position="2679"/>
    </location>
</feature>
<dbReference type="Pfam" id="PF07539">
    <property type="entry name" value="UTP20_N"/>
    <property type="match status" value="1"/>
</dbReference>
<dbReference type="OrthoDB" id="360653at2759"/>
<feature type="domain" description="U3 small nucleolar RNA-associated protein 20 C-terminal" evidence="4">
    <location>
        <begin position="2336"/>
        <end position="2675"/>
    </location>
</feature>
<organism evidence="5 6">
    <name type="scientific">Agrilus planipennis</name>
    <name type="common">Emerald ash borer</name>
    <name type="synonym">Agrilus marcopoli</name>
    <dbReference type="NCBI Taxonomy" id="224129"/>
    <lineage>
        <taxon>Eukaryota</taxon>
        <taxon>Metazoa</taxon>
        <taxon>Ecdysozoa</taxon>
        <taxon>Arthropoda</taxon>
        <taxon>Hexapoda</taxon>
        <taxon>Insecta</taxon>
        <taxon>Pterygota</taxon>
        <taxon>Neoptera</taxon>
        <taxon>Endopterygota</taxon>
        <taxon>Coleoptera</taxon>
        <taxon>Polyphaga</taxon>
        <taxon>Elateriformia</taxon>
        <taxon>Buprestoidea</taxon>
        <taxon>Buprestidae</taxon>
        <taxon>Agrilinae</taxon>
        <taxon>Agrilus</taxon>
    </lineage>
</organism>
<sequence>MKNKSSRHKESNLFKFQPFSERISNLDIYVFHKVGHENELQVDELQCRFYETLQKWSVLNLSEGFSQFKKDVNAQFLITLPQLIHNKENVIEVLLKYLDMKNPMFLQPLLELTSALVEDLRNEFYPYFLRFLKTLIDLLYLKDAEGVEWVFTCLAYIFKFLWKFLSRDITIVLNSVLPLLSDDKPDYIVDFASESFSFVARKVGDLEAFLELILETVHSRKDAIIGCSKLLFEIIHGSSGYFHSCAELWLPFMFRSLANNKYSQIVLFEIVEHIVANILQHILPEKADLFWNTSITVLNEFYNNLSSDSQLIGFACENLLRIIHQAIKFKNGIFLKNSQKIVNQLVKLFNISKSNESLLRTVVQLCSTVLVARNIDLSQEQTSQIIANVQSLNLRSAYLCFVDSLIDYSGFDLLIFPNFVRFCVNATELETDSLNTLTKIILKKSPFCNNGILLDAWKRYPISLSCQQDKSFFLKNMLHKLNDMENEVNNYLSAVICLPHINLKSSEIEKKLVENSELLLELLHSKQKEMTSENKKEYLFLLMCTVQCMVHLNVHYMLNCDKIVETLLPFCSDVHLIESLQILSLYLSKLKEDKMCLSFQMLLKINEHLEDNFTSPFHDVRLLITHIYSLFENLPYFIEIGTDSKEVWNLFSICFQIESTEFQIHTVNGQLQLIEKLSFQSTQMQMCKLTPFKLVPLKYLCGLLYVNFQLLWNPVSKIISTYAINAMEISEFWTVFGTQLKLVNQDVNSSSVAKIKFLDEYVNSTLLNMNVREEKIDYCNYRILLWKTMAIFPEIAEAKTRDTSELLLSFIKNEYNNLAMDFSKTWNIKLHNIGKENNSKENVIECSDQDKEKKYKQNIKSKERTISAILNVFAKIRSPMSMFRESELKQLYLDLLSYKNSEVQKLALDCLMTYRHEYLMAYKEQLYNLVDDKNFKNEISLFRINKDSSVIQEKHRQSLIPIILKIVFTKMTSKSGLRTGGKGFGQIRRNLVLRFLSGCYENEIEMFVHMSFKFYSKYIYGDQFSVIINISNECNLEKFVPLKRLQSSVNLLTLILEELGGSLSDNLLQYLLKILMVIGAFVKGIFSQISLVHAGYRDILKKLRSSLLRVLEKFFDHFDKYPWSSEEIDTVFEIFVWPYLEQLEIEGIHSPSALLRLFLQWGSRPRYFELLIKYYADDNDFTAMAFIIRLLLKKSTHASVSKVIMEMINYLLTFKDNEYEQDTLRILVNSTLSLKNNPVHQNLEKKNLSLGSYIVLPHVPSILIMIKNKLHSRKGLTTTELSVLCSISEFVWDCESSKAVLDLMIPLFSKMFDLPDDNLLKFIMIIDNLTQKIDQPQKYLTKLLPYFGEVSYKPARKQLCEIFNKAKTKSDTAAFNTLARIINELNAWDDKWIDQPNFEKRIECFKEINLLMESKNVEIELGLAIFYNCCYMLKYESDISLKEKSSHYWKIISNELLKNFYDKTFYLLDEHLFVIICEGIKSKNEEFRNECIQLLGYIARHCPDSHIVLKQLNKLTSETDLEVDFFENLTHLQIHRHVRALLKFVDVFTNNVDSQCNRTLIQFIFPLVSWYLCNEKYVSKNSLIDASIEAVKTICKLLPWNQYGNLLRMYMNKLRYKTIFKKQLVRVIVAILDAFNFDLRSGCAKSIEEIASYQEFEKKENIQVSETKKEEAMVTEDEKSLDQQMEVEVMSDYPEMEIDECVHSIHTDASEKVFLLSSATASKVIHTIQKIFLPQLFRLLAEYSHYDSFHKLNKKKTLNEKEEDDLQKIPISLALVKLLQKLPKEILDKNLPMIFMKLATFLKSHLGSVRRIARETFEQIMCVVGPKYLNTFLDAIQPLLLRGFQVHVLVYTVHGVLASLKEMYEPGDMDKIIITVLNICKADLFGTLAEEKEVEKIRVKIPEAKTTRSYETLQILALFVTEKYLMDIIVPLRSVLLNLRSFKNNKKMQECFRYIALGLVANKFITYEYLMKISYGIISQNIPELFSTQANKKKIGEKYKQNALLTERSDCLIIPPVVMDKYEAKGMVARVSDNMNNYVLVTFGLNICLNLIKMDHPNNTCYKSFMDPFIKLFRDCLSSHHVKLNILALKCLIGIAKWDLPSFREYMQEINENIFKILHKYAVTGLNKGDNFDLVLISFKFMAVLLRDVKYYIIDKEHLKMLLFYVEQDLHENDRQINALMLLKAVTSRKFDLPEIYTVMNKVAKISITSTSSQVQNYASQVFLHFFINYPFGKKMDSYIGFYLSQINYEYQSGRQSALSMIQNLINSFPMSLLKAQSGSIMVTLSTQLINDDVPECRKNIVNCLTNMFKRLAKPERDPLFDIVKLWLLDEKINHRRLAIQLCGIFIDVEKSNFESRIPPLMPILLSQFNEKEKSFTVSLSKAESLNVGLDQWTKDHYLFQLLQTLLKLYFHCSATFKQMKEMEIFASYAQSLLNYPHEWVRLSSAQFLGFVLSDINIEELADCIKHNKSNKSGGYLYSDPRINIKSLTFDLCAILQTDAKHQELSEQVIKNLVFIARICEKVQFKEEEEQLPDLFWLLKRMRKISNWELVHSPKETFIRKSVFKWIAGISTVLENNQVRLVLPILLPPLIREMTVADTDNTLQQLSKEVANILKQRVGEDFYSAEVSKAKQKLLLKQAERRRVNKQMAVADSELHAKKKIKRNLKKKESKKKTLAIIKNKIHRKVKK</sequence>
<dbReference type="KEGG" id="apln:108745099"/>
<dbReference type="Pfam" id="PF23099">
    <property type="entry name" value="UTP20_C"/>
    <property type="match status" value="1"/>
</dbReference>
<evidence type="ECO:0000259" key="2">
    <source>
        <dbReference type="Pfam" id="PF07539"/>
    </source>
</evidence>
<dbReference type="PANTHER" id="PTHR17695">
    <property type="entry name" value="SMALL SUBUNIT PROCESSOME COMPONENT 20 HOMOLOG"/>
    <property type="match status" value="1"/>
</dbReference>
<evidence type="ECO:0000313" key="6">
    <source>
        <dbReference type="RefSeq" id="XP_025831519.1"/>
    </source>
</evidence>
<keyword evidence="5" id="KW-1185">Reference proteome</keyword>
<dbReference type="Pfam" id="PF20416">
    <property type="entry name" value="UTP20"/>
    <property type="match status" value="1"/>
</dbReference>
<dbReference type="InParanoid" id="A0A7F5R6D0"/>
<protein>
    <submittedName>
        <fullName evidence="6">Small subunit processome component 20 homolog</fullName>
    </submittedName>
</protein>
<dbReference type="GO" id="GO:0030686">
    <property type="term" value="C:90S preribosome"/>
    <property type="evidence" value="ECO:0007669"/>
    <property type="project" value="TreeGrafter"/>
</dbReference>
<dbReference type="Gene3D" id="1.25.10.10">
    <property type="entry name" value="Leucine-rich Repeat Variant"/>
    <property type="match status" value="2"/>
</dbReference>
<evidence type="ECO:0000259" key="3">
    <source>
        <dbReference type="Pfam" id="PF20416"/>
    </source>
</evidence>
<evidence type="ECO:0000259" key="4">
    <source>
        <dbReference type="Pfam" id="PF23099"/>
    </source>
</evidence>
<dbReference type="InterPro" id="IPR046523">
    <property type="entry name" value="UTP20_dom"/>
</dbReference>
<accession>A0A7F5R6D0</accession>
<dbReference type="Proteomes" id="UP000192223">
    <property type="component" value="Unplaced"/>
</dbReference>
<proteinExistence type="predicted"/>
<dbReference type="FunCoup" id="A0A7F5R6D0">
    <property type="interactions" value="1681"/>
</dbReference>
<evidence type="ECO:0000313" key="5">
    <source>
        <dbReference type="Proteomes" id="UP000192223"/>
    </source>
</evidence>
<dbReference type="InterPro" id="IPR016024">
    <property type="entry name" value="ARM-type_fold"/>
</dbReference>
<dbReference type="RefSeq" id="XP_025831519.1">
    <property type="nucleotide sequence ID" value="XM_025975734.1"/>
</dbReference>
<dbReference type="SUPFAM" id="SSF48371">
    <property type="entry name" value="ARM repeat"/>
    <property type="match status" value="4"/>
</dbReference>
<evidence type="ECO:0000256" key="1">
    <source>
        <dbReference type="SAM" id="MobiDB-lite"/>
    </source>
</evidence>
<gene>
    <name evidence="6" type="primary">LOC108745099</name>
</gene>